<protein>
    <submittedName>
        <fullName evidence="6">Unannotated protein</fullName>
    </submittedName>
</protein>
<evidence type="ECO:0000313" key="7">
    <source>
        <dbReference type="EMBL" id="CAB4991107.1"/>
    </source>
</evidence>
<evidence type="ECO:0000259" key="4">
    <source>
        <dbReference type="SMART" id="SM00226"/>
    </source>
</evidence>
<dbReference type="InterPro" id="IPR036196">
    <property type="entry name" value="Ptyr_pPase_sf"/>
</dbReference>
<evidence type="ECO:0000313" key="9">
    <source>
        <dbReference type="EMBL" id="CAB5066940.1"/>
    </source>
</evidence>
<evidence type="ECO:0000313" key="6">
    <source>
        <dbReference type="EMBL" id="CAB4795587.1"/>
    </source>
</evidence>
<dbReference type="PRINTS" id="PR00719">
    <property type="entry name" value="LMWPTPASE"/>
</dbReference>
<dbReference type="InterPro" id="IPR023485">
    <property type="entry name" value="Ptyr_pPase"/>
</dbReference>
<evidence type="ECO:0000256" key="1">
    <source>
        <dbReference type="ARBA" id="ARBA00011063"/>
    </source>
</evidence>
<dbReference type="AlphaFoldDB" id="A0A6J6XP02"/>
<evidence type="ECO:0000256" key="3">
    <source>
        <dbReference type="ARBA" id="ARBA00022912"/>
    </source>
</evidence>
<reference evidence="6" key="1">
    <citation type="submission" date="2020-05" db="EMBL/GenBank/DDBJ databases">
        <authorList>
            <person name="Chiriac C."/>
            <person name="Salcher M."/>
            <person name="Ghai R."/>
            <person name="Kavagutti S V."/>
        </authorList>
    </citation>
    <scope>NUCLEOTIDE SEQUENCE</scope>
</reference>
<dbReference type="EMBL" id="CAFBPW010000217">
    <property type="protein sequence ID" value="CAB5038567.1"/>
    <property type="molecule type" value="Genomic_DNA"/>
</dbReference>
<dbReference type="Gene3D" id="3.40.50.2300">
    <property type="match status" value="1"/>
</dbReference>
<dbReference type="PANTHER" id="PTHR11717">
    <property type="entry name" value="LOW MOLECULAR WEIGHT PROTEIN TYROSINE PHOSPHATASE"/>
    <property type="match status" value="1"/>
</dbReference>
<proteinExistence type="inferred from homology"/>
<keyword evidence="2" id="KW-0378">Hydrolase</keyword>
<sequence length="185" mass="20201">MSVFRLLCMCTANQCRSPMAEVIAANQLTERGVDAVVVSSGMLEGGKPATSGSVNTMRTRGFDLSMHQSRQIDPDTIGAADLILTMERRHLTAIAELDVDAVVKSFPLKELAELAPIVGWRSTTVSVSDWVRQANALRLPGSVLSRETQFDVADPMGGSKRNYAKAADEISELLETVFRFLFPVR</sequence>
<dbReference type="PANTHER" id="PTHR11717:SF31">
    <property type="entry name" value="LOW MOLECULAR WEIGHT PROTEIN-TYROSINE-PHOSPHATASE ETP-RELATED"/>
    <property type="match status" value="1"/>
</dbReference>
<accession>A0A6J6XP02</accession>
<evidence type="ECO:0000256" key="2">
    <source>
        <dbReference type="ARBA" id="ARBA00022801"/>
    </source>
</evidence>
<keyword evidence="3" id="KW-0904">Protein phosphatase</keyword>
<organism evidence="6">
    <name type="scientific">freshwater metagenome</name>
    <dbReference type="NCBI Taxonomy" id="449393"/>
    <lineage>
        <taxon>unclassified sequences</taxon>
        <taxon>metagenomes</taxon>
        <taxon>ecological metagenomes</taxon>
    </lineage>
</organism>
<dbReference type="EMBL" id="CAFBOG010000179">
    <property type="protein sequence ID" value="CAB4991107.1"/>
    <property type="molecule type" value="Genomic_DNA"/>
</dbReference>
<dbReference type="InterPro" id="IPR017867">
    <property type="entry name" value="Tyr_phospatase_low_mol_wt"/>
</dbReference>
<dbReference type="EMBL" id="CAFBQW010000114">
    <property type="protein sequence ID" value="CAB5066940.1"/>
    <property type="molecule type" value="Genomic_DNA"/>
</dbReference>
<evidence type="ECO:0000313" key="8">
    <source>
        <dbReference type="EMBL" id="CAB5038567.1"/>
    </source>
</evidence>
<dbReference type="GO" id="GO:0004725">
    <property type="term" value="F:protein tyrosine phosphatase activity"/>
    <property type="evidence" value="ECO:0007669"/>
    <property type="project" value="InterPro"/>
</dbReference>
<gene>
    <name evidence="5" type="ORF">UFOPK2582_01362</name>
    <name evidence="6" type="ORF">UFOPK3046_00220</name>
    <name evidence="7" type="ORF">UFOPK3914_01597</name>
    <name evidence="8" type="ORF">UFOPK4173_01566</name>
    <name evidence="9" type="ORF">UFOPK4354_01087</name>
</gene>
<comment type="similarity">
    <text evidence="1">Belongs to the low molecular weight phosphotyrosine protein phosphatase family.</text>
</comment>
<dbReference type="SMART" id="SM00226">
    <property type="entry name" value="LMWPc"/>
    <property type="match status" value="1"/>
</dbReference>
<dbReference type="EMBL" id="CAEZXS010000192">
    <property type="protein sequence ID" value="CAB4709669.1"/>
    <property type="molecule type" value="Genomic_DNA"/>
</dbReference>
<dbReference type="InterPro" id="IPR050438">
    <property type="entry name" value="LMW_PTPase"/>
</dbReference>
<name>A0A6J6XP02_9ZZZZ</name>
<dbReference type="SUPFAM" id="SSF52788">
    <property type="entry name" value="Phosphotyrosine protein phosphatases I"/>
    <property type="match status" value="1"/>
</dbReference>
<evidence type="ECO:0000313" key="5">
    <source>
        <dbReference type="EMBL" id="CAB4709669.1"/>
    </source>
</evidence>
<dbReference type="Pfam" id="PF01451">
    <property type="entry name" value="LMWPc"/>
    <property type="match status" value="1"/>
</dbReference>
<feature type="domain" description="Phosphotyrosine protein phosphatase I" evidence="4">
    <location>
        <begin position="4"/>
        <end position="180"/>
    </location>
</feature>
<dbReference type="EMBL" id="CAFAAQ010000010">
    <property type="protein sequence ID" value="CAB4795587.1"/>
    <property type="molecule type" value="Genomic_DNA"/>
</dbReference>